<dbReference type="AlphaFoldDB" id="A0A6A4RE74"/>
<dbReference type="GO" id="GO:0003677">
    <property type="term" value="F:DNA binding"/>
    <property type="evidence" value="ECO:0007669"/>
    <property type="project" value="UniProtKB-UniRule"/>
</dbReference>
<sequence length="225" mass="24480">MGNLSDRSRTDLSNHSTVTLALPTRARTLGVMSVNHNKDAALDQALNLFWTKGFASTSIKDLERATGMHPGSIYAAFGSKAKLYCLSLERYALQLNDKRAQLMASAVSPLQGLADFILRAHPLSNADAPLPVCFLVKATLESGLDDGSIHDKINEMLTRSEALFEDVFEQAIAAGELSQASNPKKLARQLSADLAGLCFYALRGDEPTVINEMITDLADRVRQSR</sequence>
<dbReference type="InterPro" id="IPR011075">
    <property type="entry name" value="TetR_C"/>
</dbReference>
<name>A0A6A4RE74_9RHOB</name>
<protein>
    <submittedName>
        <fullName evidence="6">TetR family transcriptional regulator</fullName>
    </submittedName>
</protein>
<reference evidence="6 7" key="1">
    <citation type="submission" date="2019-12" db="EMBL/GenBank/DDBJ databases">
        <authorList>
            <person name="Zhang Y.-J."/>
        </authorList>
    </citation>
    <scope>NUCLEOTIDE SEQUENCE [LARGE SCALE GENOMIC DNA]</scope>
    <source>
        <strain evidence="6 7">H18S-6</strain>
    </source>
</reference>
<dbReference type="PANTHER" id="PTHR47506">
    <property type="entry name" value="TRANSCRIPTIONAL REGULATORY PROTEIN"/>
    <property type="match status" value="1"/>
</dbReference>
<evidence type="ECO:0000259" key="5">
    <source>
        <dbReference type="PROSITE" id="PS50977"/>
    </source>
</evidence>
<evidence type="ECO:0000256" key="2">
    <source>
        <dbReference type="ARBA" id="ARBA00023125"/>
    </source>
</evidence>
<dbReference type="InterPro" id="IPR009057">
    <property type="entry name" value="Homeodomain-like_sf"/>
</dbReference>
<dbReference type="InterPro" id="IPR001647">
    <property type="entry name" value="HTH_TetR"/>
</dbReference>
<keyword evidence="2 4" id="KW-0238">DNA-binding</keyword>
<evidence type="ECO:0000313" key="6">
    <source>
        <dbReference type="EMBL" id="KAE9628890.1"/>
    </source>
</evidence>
<proteinExistence type="predicted"/>
<dbReference type="Gene3D" id="1.10.10.60">
    <property type="entry name" value="Homeodomain-like"/>
    <property type="match status" value="1"/>
</dbReference>
<evidence type="ECO:0000256" key="3">
    <source>
        <dbReference type="ARBA" id="ARBA00023163"/>
    </source>
</evidence>
<dbReference type="Proteomes" id="UP000441586">
    <property type="component" value="Unassembled WGS sequence"/>
</dbReference>
<organism evidence="6 7">
    <name type="scientific">Parasedimentitalea maritima</name>
    <dbReference type="NCBI Taxonomy" id="2578117"/>
    <lineage>
        <taxon>Bacteria</taxon>
        <taxon>Pseudomonadati</taxon>
        <taxon>Pseudomonadota</taxon>
        <taxon>Alphaproteobacteria</taxon>
        <taxon>Rhodobacterales</taxon>
        <taxon>Paracoccaceae</taxon>
        <taxon>Parasedimentitalea</taxon>
    </lineage>
</organism>
<feature type="DNA-binding region" description="H-T-H motif" evidence="4">
    <location>
        <begin position="58"/>
        <end position="77"/>
    </location>
</feature>
<dbReference type="EMBL" id="WSFO01000008">
    <property type="protein sequence ID" value="KAE9628890.1"/>
    <property type="molecule type" value="Genomic_DNA"/>
</dbReference>
<evidence type="ECO:0000256" key="1">
    <source>
        <dbReference type="ARBA" id="ARBA00023015"/>
    </source>
</evidence>
<dbReference type="InterPro" id="IPR036271">
    <property type="entry name" value="Tet_transcr_reg_TetR-rel_C_sf"/>
</dbReference>
<dbReference type="SUPFAM" id="SSF48498">
    <property type="entry name" value="Tetracyclin repressor-like, C-terminal domain"/>
    <property type="match status" value="1"/>
</dbReference>
<dbReference type="PROSITE" id="PS50977">
    <property type="entry name" value="HTH_TETR_2"/>
    <property type="match status" value="1"/>
</dbReference>
<dbReference type="Gene3D" id="1.10.357.10">
    <property type="entry name" value="Tetracycline Repressor, domain 2"/>
    <property type="match status" value="1"/>
</dbReference>
<keyword evidence="1" id="KW-0805">Transcription regulation</keyword>
<gene>
    <name evidence="6" type="ORF">GP644_14070</name>
</gene>
<accession>A0A6A4RE74</accession>
<dbReference type="Pfam" id="PF00440">
    <property type="entry name" value="TetR_N"/>
    <property type="match status" value="1"/>
</dbReference>
<comment type="caution">
    <text evidence="6">The sequence shown here is derived from an EMBL/GenBank/DDBJ whole genome shotgun (WGS) entry which is preliminary data.</text>
</comment>
<dbReference type="PANTHER" id="PTHR47506:SF10">
    <property type="entry name" value="TRANSCRIPTIONAL REGULATORY PROTEIN"/>
    <property type="match status" value="1"/>
</dbReference>
<keyword evidence="3" id="KW-0804">Transcription</keyword>
<evidence type="ECO:0000256" key="4">
    <source>
        <dbReference type="PROSITE-ProRule" id="PRU00335"/>
    </source>
</evidence>
<dbReference type="Pfam" id="PF16925">
    <property type="entry name" value="TetR_C_13"/>
    <property type="match status" value="1"/>
</dbReference>
<dbReference type="SUPFAM" id="SSF46689">
    <property type="entry name" value="Homeodomain-like"/>
    <property type="match status" value="1"/>
</dbReference>
<feature type="domain" description="HTH tetR-type" evidence="5">
    <location>
        <begin position="35"/>
        <end position="95"/>
    </location>
</feature>
<evidence type="ECO:0000313" key="7">
    <source>
        <dbReference type="Proteomes" id="UP000441586"/>
    </source>
</evidence>